<proteinExistence type="predicted"/>
<keyword evidence="1" id="KW-0812">Transmembrane</keyword>
<keyword evidence="1" id="KW-0472">Membrane</keyword>
<feature type="non-terminal residue" evidence="2">
    <location>
        <position position="1"/>
    </location>
</feature>
<reference evidence="2" key="1">
    <citation type="journal article" date="2022" name="bioRxiv">
        <title>Sequencing and chromosome-scale assembly of the giantPleurodeles waltlgenome.</title>
        <authorList>
            <person name="Brown T."/>
            <person name="Elewa A."/>
            <person name="Iarovenko S."/>
            <person name="Subramanian E."/>
            <person name="Araus A.J."/>
            <person name="Petzold A."/>
            <person name="Susuki M."/>
            <person name="Suzuki K.-i.T."/>
            <person name="Hayashi T."/>
            <person name="Toyoda A."/>
            <person name="Oliveira C."/>
            <person name="Osipova E."/>
            <person name="Leigh N.D."/>
            <person name="Simon A."/>
            <person name="Yun M.H."/>
        </authorList>
    </citation>
    <scope>NUCLEOTIDE SEQUENCE</scope>
    <source>
        <strain evidence="2">20211129_DDA</strain>
        <tissue evidence="2">Liver</tissue>
    </source>
</reference>
<accession>A0AAV7RAL2</accession>
<sequence>PTVSCPPAPSVSFPGSVRLISFSFFISSSFLGFCPLFSLSLPLCLPPPHPPRIFLCLIPSCWCFLCLSWFSPPPLALLRPSRPSPPRVSCSLRRCLEARVEFHTPRRDGEHRTPS</sequence>
<comment type="caution">
    <text evidence="2">The sequence shown here is derived from an EMBL/GenBank/DDBJ whole genome shotgun (WGS) entry which is preliminary data.</text>
</comment>
<feature type="non-terminal residue" evidence="2">
    <location>
        <position position="115"/>
    </location>
</feature>
<protein>
    <submittedName>
        <fullName evidence="2">Uncharacterized protein</fullName>
    </submittedName>
</protein>
<evidence type="ECO:0000313" key="2">
    <source>
        <dbReference type="EMBL" id="KAJ1148525.1"/>
    </source>
</evidence>
<dbReference type="EMBL" id="JANPWB010000009">
    <property type="protein sequence ID" value="KAJ1148525.1"/>
    <property type="molecule type" value="Genomic_DNA"/>
</dbReference>
<keyword evidence="1" id="KW-1133">Transmembrane helix</keyword>
<gene>
    <name evidence="2" type="ORF">NDU88_001355</name>
</gene>
<feature type="transmembrane region" description="Helical" evidence="1">
    <location>
        <begin position="20"/>
        <end position="41"/>
    </location>
</feature>
<evidence type="ECO:0000256" key="1">
    <source>
        <dbReference type="SAM" id="Phobius"/>
    </source>
</evidence>
<feature type="transmembrane region" description="Helical" evidence="1">
    <location>
        <begin position="53"/>
        <end position="71"/>
    </location>
</feature>
<keyword evidence="3" id="KW-1185">Reference proteome</keyword>
<dbReference type="AlphaFoldDB" id="A0AAV7RAL2"/>
<organism evidence="2 3">
    <name type="scientific">Pleurodeles waltl</name>
    <name type="common">Iberian ribbed newt</name>
    <dbReference type="NCBI Taxonomy" id="8319"/>
    <lineage>
        <taxon>Eukaryota</taxon>
        <taxon>Metazoa</taxon>
        <taxon>Chordata</taxon>
        <taxon>Craniata</taxon>
        <taxon>Vertebrata</taxon>
        <taxon>Euteleostomi</taxon>
        <taxon>Amphibia</taxon>
        <taxon>Batrachia</taxon>
        <taxon>Caudata</taxon>
        <taxon>Salamandroidea</taxon>
        <taxon>Salamandridae</taxon>
        <taxon>Pleurodelinae</taxon>
        <taxon>Pleurodeles</taxon>
    </lineage>
</organism>
<evidence type="ECO:0000313" key="3">
    <source>
        <dbReference type="Proteomes" id="UP001066276"/>
    </source>
</evidence>
<dbReference type="Proteomes" id="UP001066276">
    <property type="component" value="Chromosome 5"/>
</dbReference>
<name>A0AAV7RAL2_PLEWA</name>